<dbReference type="Proteomes" id="UP000245207">
    <property type="component" value="Unassembled WGS sequence"/>
</dbReference>
<accession>A0A2U1N3H0</accession>
<name>A0A2U1N3H0_ARTAN</name>
<protein>
    <submittedName>
        <fullName evidence="2">Uncharacterized protein</fullName>
    </submittedName>
</protein>
<sequence>MSNLACGHAQLLEGYVCACELRGFYLVHVEEALHTKTSELVMTDVINTRAAEKNKGRRPTPTDGSSSVIESRLSFT</sequence>
<feature type="region of interest" description="Disordered" evidence="1">
    <location>
        <begin position="51"/>
        <end position="76"/>
    </location>
</feature>
<evidence type="ECO:0000256" key="1">
    <source>
        <dbReference type="SAM" id="MobiDB-lite"/>
    </source>
</evidence>
<evidence type="ECO:0000313" key="3">
    <source>
        <dbReference type="Proteomes" id="UP000245207"/>
    </source>
</evidence>
<organism evidence="2 3">
    <name type="scientific">Artemisia annua</name>
    <name type="common">Sweet wormwood</name>
    <dbReference type="NCBI Taxonomy" id="35608"/>
    <lineage>
        <taxon>Eukaryota</taxon>
        <taxon>Viridiplantae</taxon>
        <taxon>Streptophyta</taxon>
        <taxon>Embryophyta</taxon>
        <taxon>Tracheophyta</taxon>
        <taxon>Spermatophyta</taxon>
        <taxon>Magnoliopsida</taxon>
        <taxon>eudicotyledons</taxon>
        <taxon>Gunneridae</taxon>
        <taxon>Pentapetalae</taxon>
        <taxon>asterids</taxon>
        <taxon>campanulids</taxon>
        <taxon>Asterales</taxon>
        <taxon>Asteraceae</taxon>
        <taxon>Asteroideae</taxon>
        <taxon>Anthemideae</taxon>
        <taxon>Artemisiinae</taxon>
        <taxon>Artemisia</taxon>
    </lineage>
</organism>
<comment type="caution">
    <text evidence="2">The sequence shown here is derived from an EMBL/GenBank/DDBJ whole genome shotgun (WGS) entry which is preliminary data.</text>
</comment>
<gene>
    <name evidence="2" type="ORF">CTI12_AA312850</name>
</gene>
<reference evidence="2 3" key="1">
    <citation type="journal article" date="2018" name="Mol. Plant">
        <title>The genome of Artemisia annua provides insight into the evolution of Asteraceae family and artemisinin biosynthesis.</title>
        <authorList>
            <person name="Shen Q."/>
            <person name="Zhang L."/>
            <person name="Liao Z."/>
            <person name="Wang S."/>
            <person name="Yan T."/>
            <person name="Shi P."/>
            <person name="Liu M."/>
            <person name="Fu X."/>
            <person name="Pan Q."/>
            <person name="Wang Y."/>
            <person name="Lv Z."/>
            <person name="Lu X."/>
            <person name="Zhang F."/>
            <person name="Jiang W."/>
            <person name="Ma Y."/>
            <person name="Chen M."/>
            <person name="Hao X."/>
            <person name="Li L."/>
            <person name="Tang Y."/>
            <person name="Lv G."/>
            <person name="Zhou Y."/>
            <person name="Sun X."/>
            <person name="Brodelius P.E."/>
            <person name="Rose J.K.C."/>
            <person name="Tang K."/>
        </authorList>
    </citation>
    <scope>NUCLEOTIDE SEQUENCE [LARGE SCALE GENOMIC DNA]</scope>
    <source>
        <strain evidence="3">cv. Huhao1</strain>
        <tissue evidence="2">Leaf</tissue>
    </source>
</reference>
<proteinExistence type="predicted"/>
<dbReference type="EMBL" id="PKPP01003716">
    <property type="protein sequence ID" value="PWA68051.1"/>
    <property type="molecule type" value="Genomic_DNA"/>
</dbReference>
<keyword evidence="3" id="KW-1185">Reference proteome</keyword>
<dbReference type="AlphaFoldDB" id="A0A2U1N3H0"/>
<evidence type="ECO:0000313" key="2">
    <source>
        <dbReference type="EMBL" id="PWA68051.1"/>
    </source>
</evidence>
<feature type="compositionally biased region" description="Polar residues" evidence="1">
    <location>
        <begin position="62"/>
        <end position="76"/>
    </location>
</feature>